<dbReference type="InterPro" id="IPR023364">
    <property type="entry name" value="Trans_sialidase_dom3"/>
</dbReference>
<dbReference type="InterPro" id="IPR013320">
    <property type="entry name" value="ConA-like_dom_sf"/>
</dbReference>
<comment type="caution">
    <text evidence="12">The sequence shown here is derived from an EMBL/GenBank/DDBJ whole genome shotgun (WGS) entry which is preliminary data.</text>
</comment>
<reference evidence="12 13" key="1">
    <citation type="submission" date="2024-04" db="EMBL/GenBank/DDBJ databases">
        <title>Defined microbial consortia suppress multidrug-resistant proinflammatory Enterobacteriaceae via ecological control.</title>
        <authorList>
            <person name="Furuichi M."/>
            <person name="Kawaguchi T."/>
            <person name="Pust M."/>
            <person name="Yasuma K."/>
            <person name="Plichta D."/>
            <person name="Hasegawa N."/>
            <person name="Ohya T."/>
            <person name="Bhattarai S."/>
            <person name="Sasajima S."/>
            <person name="Aoto Y."/>
            <person name="Tuganbaev T."/>
            <person name="Yaginuma M."/>
            <person name="Ueda M."/>
            <person name="Okahashi N."/>
            <person name="Amafuji K."/>
            <person name="Kiridooshi Y."/>
            <person name="Sugita K."/>
            <person name="Strazar M."/>
            <person name="Skelly A."/>
            <person name="Suda W."/>
            <person name="Hattori M."/>
            <person name="Nakamoto N."/>
            <person name="Caballero S."/>
            <person name="Norman J."/>
            <person name="Olle B."/>
            <person name="Tanoue T."/>
            <person name="Arita M."/>
            <person name="Bucci V."/>
            <person name="Atarashi K."/>
            <person name="Xavier R."/>
            <person name="Honda K."/>
        </authorList>
    </citation>
    <scope>NUCLEOTIDE SEQUENCE [LARGE SCALE GENOMIC DNA]</scope>
    <source>
        <strain evidence="13">k04-0078-D8-1</strain>
    </source>
</reference>
<evidence type="ECO:0000313" key="12">
    <source>
        <dbReference type="EMBL" id="GAA6406800.1"/>
    </source>
</evidence>
<proteinExistence type="inferred from homology"/>
<comment type="catalytic activity">
    <reaction evidence="1">
        <text>Hydrolysis of alpha-(2-&gt;3)-, alpha-(2-&gt;6)-, alpha-(2-&gt;8)- glycosidic linkages of terminal sialic acid residues in oligosaccharides, glycoproteins, glycolipids, colominic acid and synthetic substrates.</text>
        <dbReference type="EC" id="3.2.1.18"/>
    </reaction>
</comment>
<feature type="signal peptide" evidence="9">
    <location>
        <begin position="1"/>
        <end position="26"/>
    </location>
</feature>
<feature type="domain" description="Glycoside hydrolase family 33 N-terminal" evidence="10">
    <location>
        <begin position="163"/>
        <end position="344"/>
    </location>
</feature>
<feature type="chain" id="PRO_5045668556" description="exo-alpha-sialidase" evidence="9">
    <location>
        <begin position="27"/>
        <end position="828"/>
    </location>
</feature>
<dbReference type="InterPro" id="IPR026856">
    <property type="entry name" value="Sialidase_fam"/>
</dbReference>
<keyword evidence="6" id="KW-0378">Hydrolase</keyword>
<evidence type="ECO:0000256" key="9">
    <source>
        <dbReference type="SAM" id="SignalP"/>
    </source>
</evidence>
<name>A0ABQ0B5S1_9FIRM</name>
<dbReference type="Pfam" id="PF02973">
    <property type="entry name" value="Sialidase"/>
    <property type="match status" value="1"/>
</dbReference>
<dbReference type="PANTHER" id="PTHR10628:SF30">
    <property type="entry name" value="EXO-ALPHA-SIALIDASE"/>
    <property type="match status" value="1"/>
</dbReference>
<dbReference type="InterPro" id="IPR036278">
    <property type="entry name" value="Sialidase_sf"/>
</dbReference>
<dbReference type="EMBL" id="BAABYW010000001">
    <property type="protein sequence ID" value="GAA6406800.1"/>
    <property type="molecule type" value="Genomic_DNA"/>
</dbReference>
<dbReference type="SUPFAM" id="SSF49899">
    <property type="entry name" value="Concanavalin A-like lectins/glucanases"/>
    <property type="match status" value="1"/>
</dbReference>
<evidence type="ECO:0000256" key="5">
    <source>
        <dbReference type="ARBA" id="ARBA00022737"/>
    </source>
</evidence>
<comment type="similarity">
    <text evidence="2">Belongs to the glycosyl hydrolase 33 family.</text>
</comment>
<dbReference type="Pfam" id="PF13088">
    <property type="entry name" value="BNR_2"/>
    <property type="match status" value="1"/>
</dbReference>
<keyword evidence="13" id="KW-1185">Reference proteome</keyword>
<protein>
    <recommendedName>
        <fullName evidence="3">exo-alpha-sialidase</fullName>
        <ecNumber evidence="3">3.2.1.18</ecNumber>
    </recommendedName>
</protein>
<dbReference type="Proteomes" id="UP001600943">
    <property type="component" value="Unassembled WGS sequence"/>
</dbReference>
<keyword evidence="5" id="KW-0677">Repeat</keyword>
<dbReference type="SUPFAM" id="SSF50939">
    <property type="entry name" value="Sialidases"/>
    <property type="match status" value="1"/>
</dbReference>
<sequence>MYKFRKRIVVFAVVSAVCAASFNVYAAVDSRNLSETEIETAKRRENTGLQEAGTGQGRENIALQEAKTAERQEDTGLQEAETGQGRENTGMQKAETEQGRENTGLQEAETEQGRENAALQEAETAEEQENTGLQEAGTEQETGNTELVETAMGTPVLEADNIEIREGQGYRLDEEQGAESVKALTQGTIVISYQSTSQNAIQSLFSVGNSTAGNQNRHFHIYVTSSGGVGMELRNTDGVFKYTLDRPAAVRGLYKGERVFNTVAFKADAENKQYKLFANGELLAVLDEDDFKFISDITGVDNVTLGGTMRQGSVAYPFGGTIGNIKVYSDVLSDEELIGTTGETAYAENIFYAGDATRSNYFRIPSLLTLDSGTVLAAADARYGGTHDSKSKINIAFAKSTDGGNTWGEPTLPLKFEDYMAKNIDWPRDSVGKNVQIQGSASYIDPVLLEDKETKRVFLFADLMPAGIGSSNASVGSGFKEIDGKKYLKLRWHEDGAGVYNYSVREDGVIYNDATGEPTEYTVDGEYDLYQNGNNLTCRQYDYNFEGSTLLETQTDVNVNMNIFYKDSVFKAFPTNYLAMRYSDDEGETWSDLNIVSTFKPEESKFLVVGPGVGKQITTGEYAGRLLVPLYSKSSAELGFMYSDDHGDNWTYVEADDRTGGATAEAQIVEMPDGSLKTYLRTGSGYIAEVTSVDGGETWSDRVPLTGISTTSYGTQLSVINYSEPVDGKPAIILSSPNATEGRKNGKIWVGLINDTGETGVNKYSVEWKYSYAIDDPQMGYSYSCLTELPSGEIGLLYEKYDSWSRNELHLKNILKYERFTIDELIGQ</sequence>
<dbReference type="CDD" id="cd15482">
    <property type="entry name" value="Sialidase_non-viral"/>
    <property type="match status" value="1"/>
</dbReference>
<accession>A0ABQ0B5S1</accession>
<feature type="region of interest" description="Disordered" evidence="8">
    <location>
        <begin position="39"/>
        <end position="141"/>
    </location>
</feature>
<evidence type="ECO:0000313" key="13">
    <source>
        <dbReference type="Proteomes" id="UP001600943"/>
    </source>
</evidence>
<evidence type="ECO:0000256" key="8">
    <source>
        <dbReference type="SAM" id="MobiDB-lite"/>
    </source>
</evidence>
<dbReference type="Gene3D" id="2.60.120.200">
    <property type="match status" value="1"/>
</dbReference>
<dbReference type="InterPro" id="IPR004124">
    <property type="entry name" value="Glyco_hydro_33_N"/>
</dbReference>
<dbReference type="PANTHER" id="PTHR10628">
    <property type="entry name" value="SIALIDASE"/>
    <property type="match status" value="1"/>
</dbReference>
<feature type="domain" description="Sialidase" evidence="11">
    <location>
        <begin position="577"/>
        <end position="794"/>
    </location>
</feature>
<dbReference type="Gene3D" id="2.40.220.10">
    <property type="entry name" value="Intramolecular Trans-sialidase, Domain 3"/>
    <property type="match status" value="1"/>
</dbReference>
<gene>
    <name evidence="12" type="primary">nanB</name>
    <name evidence="12" type="ORF">K040078D81_09170</name>
</gene>
<dbReference type="Gene3D" id="2.120.10.10">
    <property type="match status" value="1"/>
</dbReference>
<keyword evidence="4 9" id="KW-0732">Signal</keyword>
<dbReference type="EC" id="3.2.1.18" evidence="3"/>
<evidence type="ECO:0000256" key="7">
    <source>
        <dbReference type="ARBA" id="ARBA00023295"/>
    </source>
</evidence>
<evidence type="ECO:0000256" key="2">
    <source>
        <dbReference type="ARBA" id="ARBA00009348"/>
    </source>
</evidence>
<evidence type="ECO:0000259" key="11">
    <source>
        <dbReference type="Pfam" id="PF13088"/>
    </source>
</evidence>
<evidence type="ECO:0000256" key="3">
    <source>
        <dbReference type="ARBA" id="ARBA00012733"/>
    </source>
</evidence>
<evidence type="ECO:0000256" key="6">
    <source>
        <dbReference type="ARBA" id="ARBA00022801"/>
    </source>
</evidence>
<dbReference type="RefSeq" id="WP_390403752.1">
    <property type="nucleotide sequence ID" value="NZ_BAABYW010000001.1"/>
</dbReference>
<evidence type="ECO:0000259" key="10">
    <source>
        <dbReference type="Pfam" id="PF02973"/>
    </source>
</evidence>
<evidence type="ECO:0000256" key="1">
    <source>
        <dbReference type="ARBA" id="ARBA00000427"/>
    </source>
</evidence>
<organism evidence="12 13">
    <name type="scientific">Blautia hominis</name>
    <dbReference type="NCBI Taxonomy" id="2025493"/>
    <lineage>
        <taxon>Bacteria</taxon>
        <taxon>Bacillati</taxon>
        <taxon>Bacillota</taxon>
        <taxon>Clostridia</taxon>
        <taxon>Lachnospirales</taxon>
        <taxon>Lachnospiraceae</taxon>
        <taxon>Blautia</taxon>
    </lineage>
</organism>
<dbReference type="InterPro" id="IPR011040">
    <property type="entry name" value="Sialidase"/>
</dbReference>
<evidence type="ECO:0000256" key="4">
    <source>
        <dbReference type="ARBA" id="ARBA00022729"/>
    </source>
</evidence>
<keyword evidence="7" id="KW-0326">Glycosidase</keyword>